<dbReference type="GO" id="GO:0010265">
    <property type="term" value="P:SCF complex assembly"/>
    <property type="evidence" value="ECO:0007669"/>
    <property type="project" value="InterPro"/>
</dbReference>
<dbReference type="Proteomes" id="UP000076738">
    <property type="component" value="Unassembled WGS sequence"/>
</dbReference>
<dbReference type="InterPro" id="IPR011989">
    <property type="entry name" value="ARM-like"/>
</dbReference>
<keyword evidence="3" id="KW-0833">Ubl conjugation pathway</keyword>
<comment type="similarity">
    <text evidence="1">Belongs to the CAND family.</text>
</comment>
<proteinExistence type="inferred from homology"/>
<dbReference type="Gene3D" id="1.25.10.10">
    <property type="entry name" value="Leucine-rich Repeat Variant"/>
    <property type="match status" value="1"/>
</dbReference>
<dbReference type="InterPro" id="IPR016024">
    <property type="entry name" value="ARM-type_fold"/>
</dbReference>
<dbReference type="SUPFAM" id="SSF48371">
    <property type="entry name" value="ARM repeat"/>
    <property type="match status" value="1"/>
</dbReference>
<organism evidence="6 7">
    <name type="scientific">Calocera viscosa (strain TUFC12733)</name>
    <dbReference type="NCBI Taxonomy" id="1330018"/>
    <lineage>
        <taxon>Eukaryota</taxon>
        <taxon>Fungi</taxon>
        <taxon>Dikarya</taxon>
        <taxon>Basidiomycota</taxon>
        <taxon>Agaricomycotina</taxon>
        <taxon>Dacrymycetes</taxon>
        <taxon>Dacrymycetales</taxon>
        <taxon>Dacrymycetaceae</taxon>
        <taxon>Calocera</taxon>
    </lineage>
</organism>
<dbReference type="InterPro" id="IPR039852">
    <property type="entry name" value="CAND1/CAND2"/>
</dbReference>
<sequence length="1241" mass="135095">MAPGYYNAAPLAEKMRDVDPDLRFMAINDFIADMRSGALTFDTQSETTLVDEILKHMDDSNSEVKNLTVKCVALMIKLVSEGKKELIMNSLIAYLGGNKDDVRDLTSLALKTITMEIPTVGPLANLVANTLVPQLLIILKNPNTKPELILESLTVLTTVFSRLSAPLTKNPDQLQQAFDILRNLLDHSRVAVRKRAIVALANLIPLTQLQIFQPLLDALLQAFSNPAISVSQRTTAVQLLAAVGRHAPERLAPSATAIVDSLISALASGPVDEDEEEAERKEMEELKEGALQALEQLVLGCGKEVTGLLVQICAVGVELMKYDPNYAGDAMDEDEDEVDEDEDVDEEEYDDDEDTSYKVRRSALKLLMAVIGTRPELLPTLYKSVGPALVSRFADREESVRTEVWSTFTALVKQAGVYGTEGGSPRPGKRKREEEGMEVVDDEGGLSQLRQLVPAATKSLLKQLTPKSSAATLTAGFTLLQTLNVTLPGVLAPFSTPLLSLMAKLLSGPSGSRAPELTAQLLQFLTQFFAASPPRAFADSLSTIAPPLMTLLSDRFPRVAGEAFRAAGELVKAIKSLPPSHSAKKYAERIYAETVRRLNVADTDAFVKERALECLGDVVSNAGEVTRDDQWMNLLRARGEMQAVGLHVVERVVRDGADGIDKAKWEEWLDEGVDWCLGVIKRGPRAQRVEAFPCLQQLLKRKGSSLEPQTATQVVQDLTVHLTEDDLHVLSLSLSTLTLTLTLLPSAWQTVEHTTLSRVYALALSGASGSVEALLAFIAALVRADDQIANHIVQNLLVQCTKGGVKEKSGKGGIAGYGTVAKCVAVCVQESLGDAAGVITTFAKPLRSNRKESDSSLILSLLTLGEIGRFVDMSDQADVFNHSLSFFTSPSEQVRAAAASAVGNIAVGNIQVFLPVIVQALQGEEQTKLSALHALREVVTHGPRHQLEHMADELWEPLFASTTGEDESTKNVAAACLGRLTTTSPARFLPRLQASMTPSNPPAVKAAVATAMRYVFMDNTQTYDDLLQPIISPYFMLLRDTDINVQRLAIVSLNAAARNKSHLVRPHLPNILPDLYAQTHVREELVHTVVMGPWKHQIDDGLEARKAAYETMYTLLDTCLGAIDLQEYINRVIAGLSDKDEIKALCYMMLFRLAQVAPTAVIQRLDQISAPLEDTMKAPAQTKDTVKQDLERATELQQSAVRALAALVKAGGLGHSSRFDVVVDNTKKGSLSHDFNELVSK</sequence>
<dbReference type="OrthoDB" id="6260732at2759"/>
<protein>
    <submittedName>
        <fullName evidence="6">TIP120-domain-containing protein</fullName>
    </submittedName>
</protein>
<reference evidence="6 7" key="1">
    <citation type="journal article" date="2016" name="Mol. Biol. Evol.">
        <title>Comparative Genomics of Early-Diverging Mushroom-Forming Fungi Provides Insights into the Origins of Lignocellulose Decay Capabilities.</title>
        <authorList>
            <person name="Nagy L.G."/>
            <person name="Riley R."/>
            <person name="Tritt A."/>
            <person name="Adam C."/>
            <person name="Daum C."/>
            <person name="Floudas D."/>
            <person name="Sun H."/>
            <person name="Yadav J.S."/>
            <person name="Pangilinan J."/>
            <person name="Larsson K.H."/>
            <person name="Matsuura K."/>
            <person name="Barry K."/>
            <person name="Labutti K."/>
            <person name="Kuo R."/>
            <person name="Ohm R.A."/>
            <person name="Bhattacharya S.S."/>
            <person name="Shirouzu T."/>
            <person name="Yoshinaga Y."/>
            <person name="Martin F.M."/>
            <person name="Grigoriev I.V."/>
            <person name="Hibbett D.S."/>
        </authorList>
    </citation>
    <scope>NUCLEOTIDE SEQUENCE [LARGE SCALE GENOMIC DNA]</scope>
    <source>
        <strain evidence="6 7">TUFC12733</strain>
    </source>
</reference>
<feature type="domain" description="TATA-binding protein interacting (TIP20)" evidence="5">
    <location>
        <begin position="1063"/>
        <end position="1209"/>
    </location>
</feature>
<keyword evidence="7" id="KW-1185">Reference proteome</keyword>
<evidence type="ECO:0000256" key="4">
    <source>
        <dbReference type="SAM" id="MobiDB-lite"/>
    </source>
</evidence>
<accession>A0A167QIZ7</accession>
<dbReference type="InterPro" id="IPR013932">
    <property type="entry name" value="TATA-bd_TIP120"/>
</dbReference>
<evidence type="ECO:0000256" key="1">
    <source>
        <dbReference type="ARBA" id="ARBA00007657"/>
    </source>
</evidence>
<dbReference type="AlphaFoldDB" id="A0A167QIZ7"/>
<name>A0A167QIZ7_CALVF</name>
<dbReference type="PANTHER" id="PTHR12696">
    <property type="entry name" value="TIP120"/>
    <property type="match status" value="1"/>
</dbReference>
<gene>
    <name evidence="6" type="ORF">CALVIDRAFT_534229</name>
</gene>
<evidence type="ECO:0000256" key="3">
    <source>
        <dbReference type="ARBA" id="ARBA00022786"/>
    </source>
</evidence>
<dbReference type="EMBL" id="KV417271">
    <property type="protein sequence ID" value="KZO99807.1"/>
    <property type="molecule type" value="Genomic_DNA"/>
</dbReference>
<keyword evidence="2" id="KW-0677">Repeat</keyword>
<dbReference type="Pfam" id="PF08623">
    <property type="entry name" value="TIP120"/>
    <property type="match status" value="1"/>
</dbReference>
<dbReference type="STRING" id="1330018.A0A167QIZ7"/>
<dbReference type="Pfam" id="PF25782">
    <property type="entry name" value="TPR_CAND1"/>
    <property type="match status" value="1"/>
</dbReference>
<feature type="region of interest" description="Disordered" evidence="4">
    <location>
        <begin position="326"/>
        <end position="355"/>
    </location>
</feature>
<evidence type="ECO:0000313" key="7">
    <source>
        <dbReference type="Proteomes" id="UP000076738"/>
    </source>
</evidence>
<evidence type="ECO:0000256" key="2">
    <source>
        <dbReference type="ARBA" id="ARBA00022737"/>
    </source>
</evidence>
<evidence type="ECO:0000313" key="6">
    <source>
        <dbReference type="EMBL" id="KZO99807.1"/>
    </source>
</evidence>
<evidence type="ECO:0000259" key="5">
    <source>
        <dbReference type="Pfam" id="PF08623"/>
    </source>
</evidence>
<feature type="compositionally biased region" description="Acidic residues" evidence="4">
    <location>
        <begin position="330"/>
        <end position="354"/>
    </location>
</feature>